<dbReference type="InterPro" id="IPR003959">
    <property type="entry name" value="ATPase_AAA_core"/>
</dbReference>
<accession>A0AAQ3T179</accession>
<dbReference type="GO" id="GO:0005737">
    <property type="term" value="C:cytoplasm"/>
    <property type="evidence" value="ECO:0007669"/>
    <property type="project" value="TreeGrafter"/>
</dbReference>
<keyword evidence="2" id="KW-0067">ATP-binding</keyword>
<evidence type="ECO:0000256" key="2">
    <source>
        <dbReference type="ARBA" id="ARBA00022840"/>
    </source>
</evidence>
<reference evidence="4 5" key="1">
    <citation type="submission" date="2024-02" db="EMBL/GenBank/DDBJ databases">
        <title>High-quality chromosome-scale genome assembly of Pensacola bahiagrass (Paspalum notatum Flugge var. saurae).</title>
        <authorList>
            <person name="Vega J.M."/>
            <person name="Podio M."/>
            <person name="Orjuela J."/>
            <person name="Siena L.A."/>
            <person name="Pessino S.C."/>
            <person name="Combes M.C."/>
            <person name="Mariac C."/>
            <person name="Albertini E."/>
            <person name="Pupilli F."/>
            <person name="Ortiz J.P.A."/>
            <person name="Leblanc O."/>
        </authorList>
    </citation>
    <scope>NUCLEOTIDE SEQUENCE [LARGE SCALE GENOMIC DNA]</scope>
    <source>
        <strain evidence="4">R1</strain>
        <tissue evidence="4">Leaf</tissue>
    </source>
</reference>
<dbReference type="Pfam" id="PF07724">
    <property type="entry name" value="AAA_2"/>
    <property type="match status" value="1"/>
</dbReference>
<dbReference type="GO" id="GO:0005524">
    <property type="term" value="F:ATP binding"/>
    <property type="evidence" value="ECO:0007669"/>
    <property type="project" value="UniProtKB-KW"/>
</dbReference>
<dbReference type="InterPro" id="IPR027417">
    <property type="entry name" value="P-loop_NTPase"/>
</dbReference>
<gene>
    <name evidence="4" type="ORF">U9M48_014074</name>
</gene>
<dbReference type="InterPro" id="IPR050130">
    <property type="entry name" value="ClpA_ClpB"/>
</dbReference>
<dbReference type="AlphaFoldDB" id="A0AAQ3T179"/>
<dbReference type="Proteomes" id="UP001341281">
    <property type="component" value="Chromosome 03"/>
</dbReference>
<evidence type="ECO:0000313" key="4">
    <source>
        <dbReference type="EMBL" id="WVZ64576.1"/>
    </source>
</evidence>
<dbReference type="GO" id="GO:0034605">
    <property type="term" value="P:cellular response to heat"/>
    <property type="evidence" value="ECO:0007669"/>
    <property type="project" value="TreeGrafter"/>
</dbReference>
<name>A0AAQ3T179_PASNO</name>
<evidence type="ECO:0000259" key="3">
    <source>
        <dbReference type="Pfam" id="PF07724"/>
    </source>
</evidence>
<dbReference type="PANTHER" id="PTHR11638">
    <property type="entry name" value="ATP-DEPENDENT CLP PROTEASE"/>
    <property type="match status" value="1"/>
</dbReference>
<dbReference type="PANTHER" id="PTHR11638:SF18">
    <property type="entry name" value="HEAT SHOCK PROTEIN 104"/>
    <property type="match status" value="1"/>
</dbReference>
<protein>
    <recommendedName>
        <fullName evidence="3">ATPase AAA-type core domain-containing protein</fullName>
    </recommendedName>
</protein>
<proteinExistence type="predicted"/>
<evidence type="ECO:0000256" key="1">
    <source>
        <dbReference type="ARBA" id="ARBA00022741"/>
    </source>
</evidence>
<evidence type="ECO:0000313" key="5">
    <source>
        <dbReference type="Proteomes" id="UP001341281"/>
    </source>
</evidence>
<keyword evidence="1" id="KW-0547">Nucleotide-binding</keyword>
<dbReference type="GO" id="GO:0016887">
    <property type="term" value="F:ATP hydrolysis activity"/>
    <property type="evidence" value="ECO:0007669"/>
    <property type="project" value="InterPro"/>
</dbReference>
<organism evidence="4 5">
    <name type="scientific">Paspalum notatum var. saurae</name>
    <dbReference type="NCBI Taxonomy" id="547442"/>
    <lineage>
        <taxon>Eukaryota</taxon>
        <taxon>Viridiplantae</taxon>
        <taxon>Streptophyta</taxon>
        <taxon>Embryophyta</taxon>
        <taxon>Tracheophyta</taxon>
        <taxon>Spermatophyta</taxon>
        <taxon>Magnoliopsida</taxon>
        <taxon>Liliopsida</taxon>
        <taxon>Poales</taxon>
        <taxon>Poaceae</taxon>
        <taxon>PACMAD clade</taxon>
        <taxon>Panicoideae</taxon>
        <taxon>Andropogonodae</taxon>
        <taxon>Paspaleae</taxon>
        <taxon>Paspalinae</taxon>
        <taxon>Paspalum</taxon>
    </lineage>
</organism>
<feature type="domain" description="ATPase AAA-type core" evidence="3">
    <location>
        <begin position="47"/>
        <end position="93"/>
    </location>
</feature>
<sequence>MLSSPIWRAGGENLMLTEAVGPKQFAEVVNRWMGILVTRLGADCCGLAKALDEQLFDNENLLVRIDMSMYMEPALVARLIGTPPGLVFSARCGAQLELVVTCAGEKALPP</sequence>
<keyword evidence="5" id="KW-1185">Reference proteome</keyword>
<dbReference type="EMBL" id="CP144747">
    <property type="protein sequence ID" value="WVZ64576.1"/>
    <property type="molecule type" value="Genomic_DNA"/>
</dbReference>
<dbReference type="Gene3D" id="3.40.50.300">
    <property type="entry name" value="P-loop containing nucleotide triphosphate hydrolases"/>
    <property type="match status" value="1"/>
</dbReference>